<reference evidence="2" key="1">
    <citation type="journal article" date="2020" name="Stud. Mycol.">
        <title>101 Dothideomycetes genomes: a test case for predicting lifestyles and emergence of pathogens.</title>
        <authorList>
            <person name="Haridas S."/>
            <person name="Albert R."/>
            <person name="Binder M."/>
            <person name="Bloem J."/>
            <person name="Labutti K."/>
            <person name="Salamov A."/>
            <person name="Andreopoulos B."/>
            <person name="Baker S."/>
            <person name="Barry K."/>
            <person name="Bills G."/>
            <person name="Bluhm B."/>
            <person name="Cannon C."/>
            <person name="Castanera R."/>
            <person name="Culley D."/>
            <person name="Daum C."/>
            <person name="Ezra D."/>
            <person name="Gonzalez J."/>
            <person name="Henrissat B."/>
            <person name="Kuo A."/>
            <person name="Liang C."/>
            <person name="Lipzen A."/>
            <person name="Lutzoni F."/>
            <person name="Magnuson J."/>
            <person name="Mondo S."/>
            <person name="Nolan M."/>
            <person name="Ohm R."/>
            <person name="Pangilinan J."/>
            <person name="Park H.-J."/>
            <person name="Ramirez L."/>
            <person name="Alfaro M."/>
            <person name="Sun H."/>
            <person name="Tritt A."/>
            <person name="Yoshinaga Y."/>
            <person name="Zwiers L.-H."/>
            <person name="Turgeon B."/>
            <person name="Goodwin S."/>
            <person name="Spatafora J."/>
            <person name="Crous P."/>
            <person name="Grigoriev I."/>
        </authorList>
    </citation>
    <scope>NUCLEOTIDE SEQUENCE</scope>
    <source>
        <strain evidence="2">CBS 109.77</strain>
    </source>
</reference>
<dbReference type="OrthoDB" id="426718at2759"/>
<proteinExistence type="predicted"/>
<dbReference type="InterPro" id="IPR021838">
    <property type="entry name" value="DUF3431"/>
</dbReference>
<evidence type="ECO:0000313" key="3">
    <source>
        <dbReference type="Proteomes" id="UP000799757"/>
    </source>
</evidence>
<dbReference type="EMBL" id="MU001805">
    <property type="protein sequence ID" value="KAF2797489.1"/>
    <property type="molecule type" value="Genomic_DNA"/>
</dbReference>
<keyword evidence="3" id="KW-1185">Reference proteome</keyword>
<dbReference type="PANTHER" id="PTHR37490">
    <property type="entry name" value="EXPRESSED PROTEIN"/>
    <property type="match status" value="1"/>
</dbReference>
<sequence length="272" mass="31223">MRSSRQFNIGLGATWLVIGGFFFYFHFDNQEESLERLGGSARTPKYEMGAHRDEESPTQWYPSPTRIWSADLLLYRLGPRTSQIAIYTVDDPNSTTTLHTSVNKGREAVPYLTYLVDNYNFLPSTIIFLHAHRKGYPEAWHNDAPNYDNVVALQTLNIKYIQENGYANLRCIGDPGCPGEVQPFRDPPEEHRTIEAAMPDAWQDLFGNTDVPHTLATPCCGQFAVSKSQVLKRPRSDYQKYLDWLLHTSLKDETSGRVFEYLWHIIFGQEPI</sequence>
<dbReference type="Pfam" id="PF11913">
    <property type="entry name" value="DUF3431"/>
    <property type="match status" value="1"/>
</dbReference>
<dbReference type="AlphaFoldDB" id="A0A6A6XMC0"/>
<protein>
    <submittedName>
        <fullName evidence="2">Uncharacterized protein</fullName>
    </submittedName>
</protein>
<dbReference type="Proteomes" id="UP000799757">
    <property type="component" value="Unassembled WGS sequence"/>
</dbReference>
<name>A0A6A6XMC0_9PLEO</name>
<dbReference type="PANTHER" id="PTHR37490:SF2">
    <property type="match status" value="1"/>
</dbReference>
<keyword evidence="1" id="KW-1133">Transmembrane helix</keyword>
<organism evidence="2 3">
    <name type="scientific">Melanomma pulvis-pyrius CBS 109.77</name>
    <dbReference type="NCBI Taxonomy" id="1314802"/>
    <lineage>
        <taxon>Eukaryota</taxon>
        <taxon>Fungi</taxon>
        <taxon>Dikarya</taxon>
        <taxon>Ascomycota</taxon>
        <taxon>Pezizomycotina</taxon>
        <taxon>Dothideomycetes</taxon>
        <taxon>Pleosporomycetidae</taxon>
        <taxon>Pleosporales</taxon>
        <taxon>Melanommataceae</taxon>
        <taxon>Melanomma</taxon>
    </lineage>
</organism>
<accession>A0A6A6XMC0</accession>
<keyword evidence="1" id="KW-0812">Transmembrane</keyword>
<evidence type="ECO:0000256" key="1">
    <source>
        <dbReference type="SAM" id="Phobius"/>
    </source>
</evidence>
<evidence type="ECO:0000313" key="2">
    <source>
        <dbReference type="EMBL" id="KAF2797489.1"/>
    </source>
</evidence>
<keyword evidence="1" id="KW-0472">Membrane</keyword>
<feature type="transmembrane region" description="Helical" evidence="1">
    <location>
        <begin position="7"/>
        <end position="27"/>
    </location>
</feature>
<gene>
    <name evidence="2" type="ORF">K505DRAFT_415023</name>
</gene>